<sequence>MKAVISFELCVARPAARGGAGRGGAAAGRAVCARAPRLIKIAHSRGFDGDHSTPTAATYGRLRRYSDRVQNRRCSPDLAPCDFYLFPKIREIRGKWLTDAEKPVAPHEKAVETAKCECENCFFQWFHRMQQCIDLNGYYFEKQ</sequence>
<comment type="caution">
    <text evidence="1">The sequence shown here is derived from an EMBL/GenBank/DDBJ whole genome shotgun (WGS) entry which is preliminary data.</text>
</comment>
<reference evidence="1 2" key="1">
    <citation type="journal article" date="2019" name="Commun. Biol.">
        <title>The bagworm genome reveals a unique fibroin gene that provides high tensile strength.</title>
        <authorList>
            <person name="Kono N."/>
            <person name="Nakamura H."/>
            <person name="Ohtoshi R."/>
            <person name="Tomita M."/>
            <person name="Numata K."/>
            <person name="Arakawa K."/>
        </authorList>
    </citation>
    <scope>NUCLEOTIDE SEQUENCE [LARGE SCALE GENOMIC DNA]</scope>
</reference>
<name>A0A4C1V9H5_EUMVA</name>
<dbReference type="GO" id="GO:0003676">
    <property type="term" value="F:nucleic acid binding"/>
    <property type="evidence" value="ECO:0007669"/>
    <property type="project" value="InterPro"/>
</dbReference>
<dbReference type="EMBL" id="BGZK01000304">
    <property type="protein sequence ID" value="GBP35508.1"/>
    <property type="molecule type" value="Genomic_DNA"/>
</dbReference>
<protein>
    <submittedName>
        <fullName evidence="1">Uncharacterized protein</fullName>
    </submittedName>
</protein>
<accession>A0A4C1V9H5</accession>
<dbReference type="Gene3D" id="3.30.420.10">
    <property type="entry name" value="Ribonuclease H-like superfamily/Ribonuclease H"/>
    <property type="match status" value="1"/>
</dbReference>
<dbReference type="Proteomes" id="UP000299102">
    <property type="component" value="Unassembled WGS sequence"/>
</dbReference>
<dbReference type="InterPro" id="IPR036397">
    <property type="entry name" value="RNaseH_sf"/>
</dbReference>
<organism evidence="1 2">
    <name type="scientific">Eumeta variegata</name>
    <name type="common">Bagworm moth</name>
    <name type="synonym">Eumeta japonica</name>
    <dbReference type="NCBI Taxonomy" id="151549"/>
    <lineage>
        <taxon>Eukaryota</taxon>
        <taxon>Metazoa</taxon>
        <taxon>Ecdysozoa</taxon>
        <taxon>Arthropoda</taxon>
        <taxon>Hexapoda</taxon>
        <taxon>Insecta</taxon>
        <taxon>Pterygota</taxon>
        <taxon>Neoptera</taxon>
        <taxon>Endopterygota</taxon>
        <taxon>Lepidoptera</taxon>
        <taxon>Glossata</taxon>
        <taxon>Ditrysia</taxon>
        <taxon>Tineoidea</taxon>
        <taxon>Psychidae</taxon>
        <taxon>Oiketicinae</taxon>
        <taxon>Eumeta</taxon>
    </lineage>
</organism>
<dbReference type="AlphaFoldDB" id="A0A4C1V9H5"/>
<gene>
    <name evidence="1" type="ORF">EVAR_20018_1</name>
</gene>
<dbReference type="OrthoDB" id="10017160at2759"/>
<keyword evidence="2" id="KW-1185">Reference proteome</keyword>
<proteinExistence type="predicted"/>
<evidence type="ECO:0000313" key="1">
    <source>
        <dbReference type="EMBL" id="GBP35508.1"/>
    </source>
</evidence>
<evidence type="ECO:0000313" key="2">
    <source>
        <dbReference type="Proteomes" id="UP000299102"/>
    </source>
</evidence>